<evidence type="ECO:0000256" key="1">
    <source>
        <dbReference type="ARBA" id="ARBA00004173"/>
    </source>
</evidence>
<keyword evidence="2" id="KW-0496">Mitochondrion</keyword>
<comment type="caution">
    <text evidence="4">The sequence shown here is derived from an EMBL/GenBank/DDBJ whole genome shotgun (WGS) entry which is preliminary data.</text>
</comment>
<dbReference type="AlphaFoldDB" id="A0AAI8VFB0"/>
<dbReference type="EMBL" id="CAUWAG010000006">
    <property type="protein sequence ID" value="CAJ2503889.1"/>
    <property type="molecule type" value="Genomic_DNA"/>
</dbReference>
<dbReference type="InterPro" id="IPR043502">
    <property type="entry name" value="DNA/RNA_pol_sf"/>
</dbReference>
<evidence type="ECO:0000256" key="2">
    <source>
        <dbReference type="ARBA" id="ARBA00023128"/>
    </source>
</evidence>
<feature type="domain" description="Reverse transcriptase" evidence="3">
    <location>
        <begin position="304"/>
        <end position="438"/>
    </location>
</feature>
<dbReference type="GO" id="GO:0005739">
    <property type="term" value="C:mitochondrion"/>
    <property type="evidence" value="ECO:0007669"/>
    <property type="project" value="UniProtKB-SubCell"/>
</dbReference>
<evidence type="ECO:0000313" key="4">
    <source>
        <dbReference type="EMBL" id="CAJ2503889.1"/>
    </source>
</evidence>
<dbReference type="Proteomes" id="UP001295740">
    <property type="component" value="Unassembled WGS sequence"/>
</dbReference>
<name>A0AAI8VFB0_9PEZI</name>
<dbReference type="Pfam" id="PF00078">
    <property type="entry name" value="RVT_1"/>
    <property type="match status" value="1"/>
</dbReference>
<organism evidence="4 5">
    <name type="scientific">Anthostomella pinea</name>
    <dbReference type="NCBI Taxonomy" id="933095"/>
    <lineage>
        <taxon>Eukaryota</taxon>
        <taxon>Fungi</taxon>
        <taxon>Dikarya</taxon>
        <taxon>Ascomycota</taxon>
        <taxon>Pezizomycotina</taxon>
        <taxon>Sordariomycetes</taxon>
        <taxon>Xylariomycetidae</taxon>
        <taxon>Xylariales</taxon>
        <taxon>Xylariaceae</taxon>
        <taxon>Anthostomella</taxon>
    </lineage>
</organism>
<gene>
    <name evidence="4" type="ORF">KHLLAP_LOCUS4357</name>
</gene>
<dbReference type="SUPFAM" id="SSF56672">
    <property type="entry name" value="DNA/RNA polymerases"/>
    <property type="match status" value="1"/>
</dbReference>
<proteinExistence type="predicted"/>
<protein>
    <submittedName>
        <fullName evidence="4">Uu.00g112830.m01.CDS01</fullName>
    </submittedName>
</protein>
<reference evidence="4" key="1">
    <citation type="submission" date="2023-10" db="EMBL/GenBank/DDBJ databases">
        <authorList>
            <person name="Hackl T."/>
        </authorList>
    </citation>
    <scope>NUCLEOTIDE SEQUENCE</scope>
</reference>
<evidence type="ECO:0000259" key="3">
    <source>
        <dbReference type="PROSITE" id="PS50878"/>
    </source>
</evidence>
<sequence>MGHDQRDSTIDLIWAHPLLRAELEIPLEWEGSDHLPQMVRIHTETPKRNAAPPDWSWKTMDKTTVQVKGLKIVPPGGAGSIKDLEEYIDKLLKQLQGIADASTRKKGPNSGFEQKWWNEDVGRAMAHTKAARKRHQSSRSDRDFEGLAKARRVQKQTISKAQTKTWRHLTAAASKDNKKLWDLERAARLHGFKPREAGTLPPLRKPGSMGGLTSKFDEQVDILSGKFFPSPIADLSDIPEDFDTRLDPFKGKFAINRKVDETDIKAVLDLIKPWKAPGWDFLSAGFLKACGKPLRVALTEVVEYSFVLGEWPKQFKMASIMVLPKAGKTPEEKTLLGAYRPIALLSCMGKVIEKVIGNRMMEATETHGLLPKGQMGNRKGRSTEHAIRMVVKAVHTGWSYGAVATLMQLDITGAFDAVVFTRLRHILWKKGYPMWIIR</sequence>
<dbReference type="PROSITE" id="PS50878">
    <property type="entry name" value="RT_POL"/>
    <property type="match status" value="1"/>
</dbReference>
<comment type="subcellular location">
    <subcellularLocation>
        <location evidence="1">Mitochondrion</location>
    </subcellularLocation>
</comment>
<accession>A0AAI8VFB0</accession>
<keyword evidence="5" id="KW-1185">Reference proteome</keyword>
<evidence type="ECO:0000313" key="5">
    <source>
        <dbReference type="Proteomes" id="UP001295740"/>
    </source>
</evidence>
<dbReference type="InterPro" id="IPR000477">
    <property type="entry name" value="RT_dom"/>
</dbReference>
<dbReference type="PANTHER" id="PTHR19446">
    <property type="entry name" value="REVERSE TRANSCRIPTASES"/>
    <property type="match status" value="1"/>
</dbReference>